<dbReference type="Gene3D" id="3.30.60.10">
    <property type="entry name" value="Endochitinase-like"/>
    <property type="match status" value="1"/>
</dbReference>
<feature type="disulfide bond" evidence="9">
    <location>
        <begin position="53"/>
        <end position="67"/>
    </location>
</feature>
<dbReference type="InterPro" id="IPR001002">
    <property type="entry name" value="Chitin-bd_1"/>
</dbReference>
<evidence type="ECO:0000259" key="12">
    <source>
        <dbReference type="PROSITE" id="PS50941"/>
    </source>
</evidence>
<dbReference type="GO" id="GO:0005975">
    <property type="term" value="P:carbohydrate metabolic process"/>
    <property type="evidence" value="ECO:0007669"/>
    <property type="project" value="InterPro"/>
</dbReference>
<comment type="caution">
    <text evidence="14">The sequence shown here is derived from an EMBL/GenBank/DDBJ whole genome shotgun (WGS) entry which is preliminary data.</text>
</comment>
<evidence type="ECO:0000256" key="11">
    <source>
        <dbReference type="SAM" id="SignalP"/>
    </source>
</evidence>
<feature type="compositionally biased region" description="Low complexity" evidence="10">
    <location>
        <begin position="324"/>
        <end position="350"/>
    </location>
</feature>
<evidence type="ECO:0000256" key="4">
    <source>
        <dbReference type="ARBA" id="ARBA00022729"/>
    </source>
</evidence>
<reference evidence="14" key="2">
    <citation type="submission" date="2021-01" db="EMBL/GenBank/DDBJ databases">
        <title>Pan-genome distribution and transcriptional activeness of fungal secondary metabolism genes in Aspergillus section Fumigati.</title>
        <authorList>
            <person name="Takahashi H."/>
            <person name="Umemura M."/>
            <person name="Ninomiya A."/>
            <person name="Kusuya Y."/>
            <person name="Urayama S."/>
            <person name="Shimizu M."/>
            <person name="Watanabe A."/>
            <person name="Kamei K."/>
            <person name="Yaguchi T."/>
            <person name="Hagiwara D."/>
        </authorList>
    </citation>
    <scope>NUCLEOTIDE SEQUENCE</scope>
    <source>
        <strain evidence="14">IFM 46973</strain>
    </source>
</reference>
<dbReference type="GeneID" id="66989501"/>
<dbReference type="GO" id="GO:0016810">
    <property type="term" value="F:hydrolase activity, acting on carbon-nitrogen (but not peptide) bonds"/>
    <property type="evidence" value="ECO:0007669"/>
    <property type="project" value="InterPro"/>
</dbReference>
<comment type="caution">
    <text evidence="9">Lacks conserved residue(s) required for the propagation of feature annotation.</text>
</comment>
<organism evidence="14 15">
    <name type="scientific">Aspergillus udagawae</name>
    <dbReference type="NCBI Taxonomy" id="91492"/>
    <lineage>
        <taxon>Eukaryota</taxon>
        <taxon>Fungi</taxon>
        <taxon>Dikarya</taxon>
        <taxon>Ascomycota</taxon>
        <taxon>Pezizomycotina</taxon>
        <taxon>Eurotiomycetes</taxon>
        <taxon>Eurotiomycetidae</taxon>
        <taxon>Eurotiales</taxon>
        <taxon>Aspergillaceae</taxon>
        <taxon>Aspergillus</taxon>
        <taxon>Aspergillus subgen. Fumigati</taxon>
    </lineage>
</organism>
<evidence type="ECO:0000256" key="5">
    <source>
        <dbReference type="ARBA" id="ARBA00022801"/>
    </source>
</evidence>
<dbReference type="SUPFAM" id="SSF88713">
    <property type="entry name" value="Glycoside hydrolase/deacetylase"/>
    <property type="match status" value="1"/>
</dbReference>
<dbReference type="GO" id="GO:0046872">
    <property type="term" value="F:metal ion binding"/>
    <property type="evidence" value="ECO:0007669"/>
    <property type="project" value="UniProtKB-KW"/>
</dbReference>
<reference evidence="14" key="1">
    <citation type="journal article" date="2015" name="Genome Announc.">
        <title>Draft Genome Sequence of the Pathogenic Filamentous Fungus Aspergillus udagawae Strain IFM 46973T.</title>
        <authorList>
            <person name="Kusuya Y."/>
            <person name="Takahashi-Nakaguchi A."/>
            <person name="Takahashi H."/>
            <person name="Yaguchi T."/>
        </authorList>
    </citation>
    <scope>NUCLEOTIDE SEQUENCE</scope>
    <source>
        <strain evidence="14">IFM 46973</strain>
    </source>
</reference>
<keyword evidence="9" id="KW-1015">Disulfide bond</keyword>
<evidence type="ECO:0000313" key="14">
    <source>
        <dbReference type="EMBL" id="GIC94696.1"/>
    </source>
</evidence>
<dbReference type="CDD" id="cd10951">
    <property type="entry name" value="CE4_ClCDA_like"/>
    <property type="match status" value="1"/>
</dbReference>
<evidence type="ECO:0000256" key="1">
    <source>
        <dbReference type="ARBA" id="ARBA00001941"/>
    </source>
</evidence>
<keyword evidence="6" id="KW-0843">Virulence</keyword>
<evidence type="ECO:0000256" key="2">
    <source>
        <dbReference type="ARBA" id="ARBA00022669"/>
    </source>
</evidence>
<feature type="domain" description="NodB homology" evidence="13">
    <location>
        <begin position="115"/>
        <end position="306"/>
    </location>
</feature>
<dbReference type="GO" id="GO:0008061">
    <property type="term" value="F:chitin binding"/>
    <property type="evidence" value="ECO:0007669"/>
    <property type="project" value="UniProtKB-UniRule"/>
</dbReference>
<feature type="domain" description="Chitin-binding type-1" evidence="12">
    <location>
        <begin position="36"/>
        <end position="82"/>
    </location>
</feature>
<dbReference type="AlphaFoldDB" id="A0A8E0R4G5"/>
<dbReference type="PANTHER" id="PTHR46471:SF2">
    <property type="entry name" value="CHITIN DEACETYLASE-RELATED"/>
    <property type="match status" value="1"/>
</dbReference>
<evidence type="ECO:0008006" key="16">
    <source>
        <dbReference type="Google" id="ProtNLM"/>
    </source>
</evidence>
<accession>A0A8E0R4G5</accession>
<keyword evidence="2 9" id="KW-0147">Chitin-binding</keyword>
<feature type="disulfide bond" evidence="9">
    <location>
        <begin position="48"/>
        <end position="60"/>
    </location>
</feature>
<proteinExistence type="predicted"/>
<feature type="disulfide bond" evidence="9">
    <location>
        <begin position="39"/>
        <end position="54"/>
    </location>
</feature>
<dbReference type="Proteomes" id="UP000036893">
    <property type="component" value="Unassembled WGS sequence"/>
</dbReference>
<feature type="chain" id="PRO_5034343963" description="Chitin deacetylase" evidence="11">
    <location>
        <begin position="20"/>
        <end position="420"/>
    </location>
</feature>
<dbReference type="EMBL" id="BBXM02000010">
    <property type="protein sequence ID" value="GIC94696.1"/>
    <property type="molecule type" value="Genomic_DNA"/>
</dbReference>
<dbReference type="InterPro" id="IPR011330">
    <property type="entry name" value="Glyco_hydro/deAcase_b/a-brl"/>
</dbReference>
<dbReference type="CDD" id="cd00035">
    <property type="entry name" value="ChtBD1"/>
    <property type="match status" value="1"/>
</dbReference>
<dbReference type="PANTHER" id="PTHR46471">
    <property type="entry name" value="CHITIN DEACETYLASE"/>
    <property type="match status" value="1"/>
</dbReference>
<keyword evidence="4 11" id="KW-0732">Signal</keyword>
<feature type="signal peptide" evidence="11">
    <location>
        <begin position="1"/>
        <end position="19"/>
    </location>
</feature>
<evidence type="ECO:0000256" key="7">
    <source>
        <dbReference type="ARBA" id="ARBA00023277"/>
    </source>
</evidence>
<gene>
    <name evidence="14" type="ORF">Aud_002025</name>
</gene>
<sequence>MSLQLATAVWLTVFSVVSSRQVLEDSVSALESKTTSGSCGPSAGNAVCASGLCCGPNGICGIGTYYCNAPSCLFQYGPACDANQTPSGLNTSSVSRPKIGDVPYGVSIRACNVPGKVALTFDDGPYIYTSDLLDILKARGVKATFFLVGNNGGKGQINDPRTGYPSLIRRMYNEGHQIGSHTWSHQDLSTLSQRQRYDQIIKNEIALSDILGFFPTYLRPPYMSCNTECLTDLRALGYHVANYDIDTLDWQEKYPNSQNIFKSALQSGNPKTNSLISLAHDIHSHTVHDFVPFMIDYLKERGYTTALYGECLNDPPSNWYRYPSGSPSTTKTTTSISGSSSRTHSSTSQTAMPTVVEGGERAFGSRTGNGTMTSKGIEGTAVAMASDPTKSEGFKRYGMTALGLWVVVGVRFMWIMGSYP</sequence>
<dbReference type="Pfam" id="PF01522">
    <property type="entry name" value="Polysacc_deac_1"/>
    <property type="match status" value="1"/>
</dbReference>
<keyword evidence="5" id="KW-0378">Hydrolase</keyword>
<dbReference type="InterPro" id="IPR002509">
    <property type="entry name" value="NODB_dom"/>
</dbReference>
<dbReference type="RefSeq" id="XP_043151962.1">
    <property type="nucleotide sequence ID" value="XM_043296027.1"/>
</dbReference>
<keyword evidence="7" id="KW-0119">Carbohydrate metabolism</keyword>
<dbReference type="PROSITE" id="PS50941">
    <property type="entry name" value="CHIT_BIND_I_2"/>
    <property type="match status" value="1"/>
</dbReference>
<name>A0A8E0R4G5_9EURO</name>
<keyword evidence="3" id="KW-0479">Metal-binding</keyword>
<evidence type="ECO:0000256" key="3">
    <source>
        <dbReference type="ARBA" id="ARBA00022723"/>
    </source>
</evidence>
<evidence type="ECO:0000256" key="8">
    <source>
        <dbReference type="ARBA" id="ARBA00023285"/>
    </source>
</evidence>
<evidence type="ECO:0000256" key="6">
    <source>
        <dbReference type="ARBA" id="ARBA00023026"/>
    </source>
</evidence>
<comment type="cofactor">
    <cofactor evidence="1">
        <name>Co(2+)</name>
        <dbReference type="ChEBI" id="CHEBI:48828"/>
    </cofactor>
</comment>
<dbReference type="InterPro" id="IPR036861">
    <property type="entry name" value="Endochitinase-like_sf"/>
</dbReference>
<dbReference type="Gene3D" id="3.20.20.370">
    <property type="entry name" value="Glycoside hydrolase/deacetylase"/>
    <property type="match status" value="1"/>
</dbReference>
<keyword evidence="8" id="KW-0170">Cobalt</keyword>
<evidence type="ECO:0000313" key="15">
    <source>
        <dbReference type="Proteomes" id="UP000036893"/>
    </source>
</evidence>
<dbReference type="PROSITE" id="PS51677">
    <property type="entry name" value="NODB"/>
    <property type="match status" value="1"/>
</dbReference>
<dbReference type="SUPFAM" id="SSF57016">
    <property type="entry name" value="Plant lectins/antimicrobial peptides"/>
    <property type="match status" value="1"/>
</dbReference>
<protein>
    <recommendedName>
        <fullName evidence="16">Chitin deacetylase</fullName>
    </recommendedName>
</protein>
<feature type="region of interest" description="Disordered" evidence="10">
    <location>
        <begin position="322"/>
        <end position="352"/>
    </location>
</feature>
<evidence type="ECO:0000259" key="13">
    <source>
        <dbReference type="PROSITE" id="PS51677"/>
    </source>
</evidence>
<evidence type="ECO:0000256" key="9">
    <source>
        <dbReference type="PROSITE-ProRule" id="PRU00261"/>
    </source>
</evidence>
<evidence type="ECO:0000256" key="10">
    <source>
        <dbReference type="SAM" id="MobiDB-lite"/>
    </source>
</evidence>